<reference evidence="4" key="1">
    <citation type="journal article" date="2023" name="Mol. Phylogenet. Evol.">
        <title>Genome-scale phylogeny and comparative genomics of the fungal order Sordariales.</title>
        <authorList>
            <person name="Hensen N."/>
            <person name="Bonometti L."/>
            <person name="Westerberg I."/>
            <person name="Brannstrom I.O."/>
            <person name="Guillou S."/>
            <person name="Cros-Aarteil S."/>
            <person name="Calhoun S."/>
            <person name="Haridas S."/>
            <person name="Kuo A."/>
            <person name="Mondo S."/>
            <person name="Pangilinan J."/>
            <person name="Riley R."/>
            <person name="LaButti K."/>
            <person name="Andreopoulos B."/>
            <person name="Lipzen A."/>
            <person name="Chen C."/>
            <person name="Yan M."/>
            <person name="Daum C."/>
            <person name="Ng V."/>
            <person name="Clum A."/>
            <person name="Steindorff A."/>
            <person name="Ohm R.A."/>
            <person name="Martin F."/>
            <person name="Silar P."/>
            <person name="Natvig D.O."/>
            <person name="Lalanne C."/>
            <person name="Gautier V."/>
            <person name="Ament-Velasquez S.L."/>
            <person name="Kruys A."/>
            <person name="Hutchinson M.I."/>
            <person name="Powell A.J."/>
            <person name="Barry K."/>
            <person name="Miller A.N."/>
            <person name="Grigoriev I.V."/>
            <person name="Debuchy R."/>
            <person name="Gladieux P."/>
            <person name="Hiltunen Thoren M."/>
            <person name="Johannesson H."/>
        </authorList>
    </citation>
    <scope>NUCLEOTIDE SEQUENCE</scope>
    <source>
        <strain evidence="4">PSN293</strain>
    </source>
</reference>
<dbReference type="GO" id="GO:0016616">
    <property type="term" value="F:oxidoreductase activity, acting on the CH-OH group of donors, NAD or NADP as acceptor"/>
    <property type="evidence" value="ECO:0007669"/>
    <property type="project" value="TreeGrafter"/>
</dbReference>
<evidence type="ECO:0008006" key="6">
    <source>
        <dbReference type="Google" id="ProtNLM"/>
    </source>
</evidence>
<proteinExistence type="inferred from homology"/>
<comment type="caution">
    <text evidence="4">The sequence shown here is derived from an EMBL/GenBank/DDBJ whole genome shotgun (WGS) entry which is preliminary data.</text>
</comment>
<dbReference type="PANTHER" id="PTHR42760:SF37">
    <property type="entry name" value="CLAVALDEHYDE DEHYDROGENASE"/>
    <property type="match status" value="1"/>
</dbReference>
<comment type="similarity">
    <text evidence="1">Belongs to the short-chain dehydrogenases/reductases (SDR) family.</text>
</comment>
<sequence>MSSNGNLNNGSEAPATASLDSWGKYSDPQARPSQGLTSEAIRFFTPTYHQDTYDAINPRNFNLAGKSVLITGASKGIGRTTAIRFALAGCSSIAIAARTTTLLTSLTAEILSAANEAGHPPPNVLELTLDVSSPSSVESAAKTLSKEFGGKLDILIANAAASYDLSQPLAESDVDGWLNTLTVSLSGTYLCARYFLPLLLKSTLKTFIGLSSVGALNINATMSGYQVAKMGVTRLVEFIDQGYWRQGVIAVSIHPGGVDTELARTLPEEFHGFLVDTPQLAGDWMVWFCDQCKPENGAEERKGEWLAGRFVFVNWDVEELQQRKEEVLEKNLLKFRMAV</sequence>
<dbReference type="EMBL" id="MU858288">
    <property type="protein sequence ID" value="KAK4207541.1"/>
    <property type="molecule type" value="Genomic_DNA"/>
</dbReference>
<keyword evidence="5" id="KW-1185">Reference proteome</keyword>
<organism evidence="4 5">
    <name type="scientific">Rhypophila decipiens</name>
    <dbReference type="NCBI Taxonomy" id="261697"/>
    <lineage>
        <taxon>Eukaryota</taxon>
        <taxon>Fungi</taxon>
        <taxon>Dikarya</taxon>
        <taxon>Ascomycota</taxon>
        <taxon>Pezizomycotina</taxon>
        <taxon>Sordariomycetes</taxon>
        <taxon>Sordariomycetidae</taxon>
        <taxon>Sordariales</taxon>
        <taxon>Naviculisporaceae</taxon>
        <taxon>Rhypophila</taxon>
    </lineage>
</organism>
<evidence type="ECO:0000256" key="1">
    <source>
        <dbReference type="ARBA" id="ARBA00006484"/>
    </source>
</evidence>
<reference evidence="4" key="2">
    <citation type="submission" date="2023-05" db="EMBL/GenBank/DDBJ databases">
        <authorList>
            <consortium name="Lawrence Berkeley National Laboratory"/>
            <person name="Steindorff A."/>
            <person name="Hensen N."/>
            <person name="Bonometti L."/>
            <person name="Westerberg I."/>
            <person name="Brannstrom I.O."/>
            <person name="Guillou S."/>
            <person name="Cros-Aarteil S."/>
            <person name="Calhoun S."/>
            <person name="Haridas S."/>
            <person name="Kuo A."/>
            <person name="Mondo S."/>
            <person name="Pangilinan J."/>
            <person name="Riley R."/>
            <person name="Labutti K."/>
            <person name="Andreopoulos B."/>
            <person name="Lipzen A."/>
            <person name="Chen C."/>
            <person name="Yanf M."/>
            <person name="Daum C."/>
            <person name="Ng V."/>
            <person name="Clum A."/>
            <person name="Ohm R."/>
            <person name="Martin F."/>
            <person name="Silar P."/>
            <person name="Natvig D."/>
            <person name="Lalanne C."/>
            <person name="Gautier V."/>
            <person name="Ament-Velasquez S.L."/>
            <person name="Kruys A."/>
            <person name="Hutchinson M.I."/>
            <person name="Powell A.J."/>
            <person name="Barry K."/>
            <person name="Miller A.N."/>
            <person name="Grigoriev I.V."/>
            <person name="Debuchy R."/>
            <person name="Gladieux P."/>
            <person name="Thoren M.H."/>
            <person name="Johannesson H."/>
        </authorList>
    </citation>
    <scope>NUCLEOTIDE SEQUENCE</scope>
    <source>
        <strain evidence="4">PSN293</strain>
    </source>
</reference>
<evidence type="ECO:0000256" key="2">
    <source>
        <dbReference type="ARBA" id="ARBA00023002"/>
    </source>
</evidence>
<name>A0AAN6XXK4_9PEZI</name>
<dbReference type="Pfam" id="PF00106">
    <property type="entry name" value="adh_short"/>
    <property type="match status" value="1"/>
</dbReference>
<dbReference type="Proteomes" id="UP001301769">
    <property type="component" value="Unassembled WGS sequence"/>
</dbReference>
<gene>
    <name evidence="4" type="ORF">QBC37DRAFT_433288</name>
</gene>
<feature type="region of interest" description="Disordered" evidence="3">
    <location>
        <begin position="1"/>
        <end position="34"/>
    </location>
</feature>
<evidence type="ECO:0000313" key="4">
    <source>
        <dbReference type="EMBL" id="KAK4207541.1"/>
    </source>
</evidence>
<evidence type="ECO:0000256" key="3">
    <source>
        <dbReference type="SAM" id="MobiDB-lite"/>
    </source>
</evidence>
<keyword evidence="2" id="KW-0560">Oxidoreductase</keyword>
<accession>A0AAN6XXK4</accession>
<dbReference type="SUPFAM" id="SSF51735">
    <property type="entry name" value="NAD(P)-binding Rossmann-fold domains"/>
    <property type="match status" value="1"/>
</dbReference>
<dbReference type="InterPro" id="IPR002347">
    <property type="entry name" value="SDR_fam"/>
</dbReference>
<dbReference type="Gene3D" id="3.40.50.720">
    <property type="entry name" value="NAD(P)-binding Rossmann-like Domain"/>
    <property type="match status" value="1"/>
</dbReference>
<feature type="compositionally biased region" description="Polar residues" evidence="3">
    <location>
        <begin position="1"/>
        <end position="11"/>
    </location>
</feature>
<dbReference type="PANTHER" id="PTHR42760">
    <property type="entry name" value="SHORT-CHAIN DEHYDROGENASES/REDUCTASES FAMILY MEMBER"/>
    <property type="match status" value="1"/>
</dbReference>
<evidence type="ECO:0000313" key="5">
    <source>
        <dbReference type="Proteomes" id="UP001301769"/>
    </source>
</evidence>
<dbReference type="PRINTS" id="PR00081">
    <property type="entry name" value="GDHRDH"/>
</dbReference>
<protein>
    <recommendedName>
        <fullName evidence="6">NAD(P)-binding protein</fullName>
    </recommendedName>
</protein>
<dbReference type="AlphaFoldDB" id="A0AAN6XXK4"/>
<dbReference type="CDD" id="cd05233">
    <property type="entry name" value="SDR_c"/>
    <property type="match status" value="1"/>
</dbReference>
<dbReference type="InterPro" id="IPR036291">
    <property type="entry name" value="NAD(P)-bd_dom_sf"/>
</dbReference>